<evidence type="ECO:0000256" key="2">
    <source>
        <dbReference type="ARBA" id="ARBA00012438"/>
    </source>
</evidence>
<keyword evidence="6" id="KW-0418">Kinase</keyword>
<feature type="domain" description="Signal transduction histidine kinase subgroup 3 dimerisation and phosphoacceptor" evidence="11">
    <location>
        <begin position="196"/>
        <end position="261"/>
    </location>
</feature>
<dbReference type="PANTHER" id="PTHR24421:SF10">
    <property type="entry name" value="NITRATE_NITRITE SENSOR PROTEIN NARQ"/>
    <property type="match status" value="1"/>
</dbReference>
<keyword evidence="7" id="KW-0067">ATP-binding</keyword>
<dbReference type="Gene3D" id="3.30.565.10">
    <property type="entry name" value="Histidine kinase-like ATPase, C-terminal domain"/>
    <property type="match status" value="1"/>
</dbReference>
<dbReference type="RefSeq" id="WP_155098605.1">
    <property type="nucleotide sequence ID" value="NZ_WMKA01000009.1"/>
</dbReference>
<dbReference type="InterPro" id="IPR050482">
    <property type="entry name" value="Sensor_HK_TwoCompSys"/>
</dbReference>
<dbReference type="GO" id="GO:0046983">
    <property type="term" value="F:protein dimerization activity"/>
    <property type="evidence" value="ECO:0007669"/>
    <property type="project" value="InterPro"/>
</dbReference>
<evidence type="ECO:0000313" key="13">
    <source>
        <dbReference type="Proteomes" id="UP000440668"/>
    </source>
</evidence>
<dbReference type="SUPFAM" id="SSF55874">
    <property type="entry name" value="ATPase domain of HSP90 chaperone/DNA topoisomerase II/histidine kinase"/>
    <property type="match status" value="1"/>
</dbReference>
<keyword evidence="9" id="KW-1133">Transmembrane helix</keyword>
<reference evidence="12 13" key="1">
    <citation type="submission" date="2019-11" db="EMBL/GenBank/DDBJ databases">
        <title>Cellulosimicrobium composti sp. nov. isolated from a compost.</title>
        <authorList>
            <person name="Yang Y."/>
        </authorList>
    </citation>
    <scope>NUCLEOTIDE SEQUENCE [LARGE SCALE GENOMIC DNA]</scope>
    <source>
        <strain evidence="12 13">BIT-GX5</strain>
    </source>
</reference>
<keyword evidence="3" id="KW-0597">Phosphoprotein</keyword>
<feature type="transmembrane region" description="Helical" evidence="9">
    <location>
        <begin position="143"/>
        <end position="164"/>
    </location>
</feature>
<feature type="transmembrane region" description="Helical" evidence="9">
    <location>
        <begin position="44"/>
        <end position="62"/>
    </location>
</feature>
<dbReference type="GO" id="GO:0016020">
    <property type="term" value="C:membrane"/>
    <property type="evidence" value="ECO:0007669"/>
    <property type="project" value="InterPro"/>
</dbReference>
<evidence type="ECO:0000259" key="11">
    <source>
        <dbReference type="Pfam" id="PF07730"/>
    </source>
</evidence>
<gene>
    <name evidence="12" type="ORF">GJV82_06100</name>
</gene>
<evidence type="ECO:0000256" key="4">
    <source>
        <dbReference type="ARBA" id="ARBA00022679"/>
    </source>
</evidence>
<evidence type="ECO:0000256" key="8">
    <source>
        <dbReference type="ARBA" id="ARBA00023012"/>
    </source>
</evidence>
<evidence type="ECO:0000256" key="5">
    <source>
        <dbReference type="ARBA" id="ARBA00022741"/>
    </source>
</evidence>
<name>A0A6N7ZGT6_9MICO</name>
<dbReference type="AlphaFoldDB" id="A0A6N7ZGT6"/>
<evidence type="ECO:0000313" key="12">
    <source>
        <dbReference type="EMBL" id="MTG88519.1"/>
    </source>
</evidence>
<keyword evidence="5" id="KW-0547">Nucleotide-binding</keyword>
<dbReference type="InterPro" id="IPR011712">
    <property type="entry name" value="Sig_transdc_His_kin_sub3_dim/P"/>
</dbReference>
<dbReference type="GO" id="GO:0005524">
    <property type="term" value="F:ATP binding"/>
    <property type="evidence" value="ECO:0007669"/>
    <property type="project" value="UniProtKB-KW"/>
</dbReference>
<comment type="caution">
    <text evidence="12">The sequence shown here is derived from an EMBL/GenBank/DDBJ whole genome shotgun (WGS) entry which is preliminary data.</text>
</comment>
<dbReference type="EC" id="2.7.13.3" evidence="2"/>
<dbReference type="GO" id="GO:0000155">
    <property type="term" value="F:phosphorelay sensor kinase activity"/>
    <property type="evidence" value="ECO:0007669"/>
    <property type="project" value="InterPro"/>
</dbReference>
<protein>
    <recommendedName>
        <fullName evidence="2">histidine kinase</fullName>
        <ecNumber evidence="2">2.7.13.3</ecNumber>
    </recommendedName>
</protein>
<evidence type="ECO:0000259" key="10">
    <source>
        <dbReference type="Pfam" id="PF02518"/>
    </source>
</evidence>
<keyword evidence="4" id="KW-0808">Transferase</keyword>
<dbReference type="InterPro" id="IPR003594">
    <property type="entry name" value="HATPase_dom"/>
</dbReference>
<dbReference type="Gene3D" id="1.20.5.1930">
    <property type="match status" value="1"/>
</dbReference>
<accession>A0A6N7ZGT6</accession>
<evidence type="ECO:0000256" key="7">
    <source>
        <dbReference type="ARBA" id="ARBA00022840"/>
    </source>
</evidence>
<evidence type="ECO:0000256" key="1">
    <source>
        <dbReference type="ARBA" id="ARBA00000085"/>
    </source>
</evidence>
<keyword evidence="9" id="KW-0812">Transmembrane</keyword>
<feature type="domain" description="Histidine kinase/HSP90-like ATPase" evidence="10">
    <location>
        <begin position="316"/>
        <end position="403"/>
    </location>
</feature>
<dbReference type="Proteomes" id="UP000440668">
    <property type="component" value="Unassembled WGS sequence"/>
</dbReference>
<dbReference type="EMBL" id="WMKA01000009">
    <property type="protein sequence ID" value="MTG88519.1"/>
    <property type="molecule type" value="Genomic_DNA"/>
</dbReference>
<proteinExistence type="predicted"/>
<dbReference type="CDD" id="cd16917">
    <property type="entry name" value="HATPase_UhpB-NarQ-NarX-like"/>
    <property type="match status" value="1"/>
</dbReference>
<evidence type="ECO:0000256" key="6">
    <source>
        <dbReference type="ARBA" id="ARBA00022777"/>
    </source>
</evidence>
<evidence type="ECO:0000256" key="9">
    <source>
        <dbReference type="SAM" id="Phobius"/>
    </source>
</evidence>
<dbReference type="Pfam" id="PF02518">
    <property type="entry name" value="HATPase_c"/>
    <property type="match status" value="1"/>
</dbReference>
<keyword evidence="8" id="KW-0902">Two-component regulatory system</keyword>
<dbReference type="Pfam" id="PF07730">
    <property type="entry name" value="HisKA_3"/>
    <property type="match status" value="1"/>
</dbReference>
<comment type="catalytic activity">
    <reaction evidence="1">
        <text>ATP + protein L-histidine = ADP + protein N-phospho-L-histidine.</text>
        <dbReference type="EC" id="2.7.13.3"/>
    </reaction>
</comment>
<evidence type="ECO:0000256" key="3">
    <source>
        <dbReference type="ARBA" id="ARBA00022553"/>
    </source>
</evidence>
<dbReference type="PANTHER" id="PTHR24421">
    <property type="entry name" value="NITRATE/NITRITE SENSOR PROTEIN NARX-RELATED"/>
    <property type="match status" value="1"/>
</dbReference>
<organism evidence="12 13">
    <name type="scientific">Cellulosimicrobium composti</name>
    <dbReference type="NCBI Taxonomy" id="2672572"/>
    <lineage>
        <taxon>Bacteria</taxon>
        <taxon>Bacillati</taxon>
        <taxon>Actinomycetota</taxon>
        <taxon>Actinomycetes</taxon>
        <taxon>Micrococcales</taxon>
        <taxon>Promicromonosporaceae</taxon>
        <taxon>Cellulosimicrobium</taxon>
    </lineage>
</organism>
<feature type="transmembrane region" description="Helical" evidence="9">
    <location>
        <begin position="14"/>
        <end position="32"/>
    </location>
</feature>
<dbReference type="InterPro" id="IPR036890">
    <property type="entry name" value="HATPase_C_sf"/>
</dbReference>
<keyword evidence="9" id="KW-0472">Membrane</keyword>
<sequence length="405" mass="43550">MPQLTRLPAWAQDLAVALAAGAVWFTVITVMESGDYWYPRNPESYRVAGLWIVLTLALRRVVPGPLFWTTAMLYPLALPWTMQTPFELIPLLVAGFAATRSGAVPWPLAALASGLSAFALQLWERPHLALPLQPPSPLWLGRSPSDVLVALALALGAVAAGYFFRRLALTSERLRARNAELQALQAELAERAVLAERTRIARELHDVVAHHMSAIVVRAQAADRVAANQPGAPAEAVRWISDEGKQALTAMRSVVQVLRRDTEADGGTAALAPTPDGTRTPDELRAAARRLRDAGRDVALTLPHSWPTTSAETGLAVVRIAQEALTNVLLHSLARDVTVTLTDDAPDLRLRVHDAGPPLPSTDGRRGHGLTSMRERALAAGGELSAGPDGRGGWTVEARIPREGA</sequence>